<evidence type="ECO:0000256" key="1">
    <source>
        <dbReference type="SAM" id="MobiDB-lite"/>
    </source>
</evidence>
<sequence>MSPCTNLTLAKFTQQVTRPAAHHGISGHFAQAIRFETAVPLAICPDQQATEIRPKDALPRGTMLSALEDPTPQTQRPRCGKTKRPSLGAGWFVTEWTRRTRNLNEPHLLMLLGWSFAARDRSLGVDMRMKVCTAKTIPALVSGGTAQAGAMRPPKKAVCVREMPLQSPPKNSCRDPWSDTHWSGGGGGVWTRGGGV</sequence>
<protein>
    <submittedName>
        <fullName evidence="2">Uncharacterized protein</fullName>
    </submittedName>
</protein>
<organism evidence="2">
    <name type="scientific">Eutreptiella gymnastica</name>
    <dbReference type="NCBI Taxonomy" id="73025"/>
    <lineage>
        <taxon>Eukaryota</taxon>
        <taxon>Discoba</taxon>
        <taxon>Euglenozoa</taxon>
        <taxon>Euglenida</taxon>
        <taxon>Spirocuta</taxon>
        <taxon>Euglenophyceae</taxon>
        <taxon>Eutreptiales</taxon>
        <taxon>Eutreptiaceae</taxon>
        <taxon>Eutreptiella</taxon>
    </lineage>
</organism>
<gene>
    <name evidence="2" type="ORF">EGYM00163_LOCUS28073</name>
</gene>
<accession>A0A7S4FW10</accession>
<reference evidence="2" key="1">
    <citation type="submission" date="2021-01" db="EMBL/GenBank/DDBJ databases">
        <authorList>
            <person name="Corre E."/>
            <person name="Pelletier E."/>
            <person name="Niang G."/>
            <person name="Scheremetjew M."/>
            <person name="Finn R."/>
            <person name="Kale V."/>
            <person name="Holt S."/>
            <person name="Cochrane G."/>
            <person name="Meng A."/>
            <person name="Brown T."/>
            <person name="Cohen L."/>
        </authorList>
    </citation>
    <scope>NUCLEOTIDE SEQUENCE</scope>
    <source>
        <strain evidence="2">CCMP1594</strain>
    </source>
</reference>
<evidence type="ECO:0000313" key="2">
    <source>
        <dbReference type="EMBL" id="CAE0816912.1"/>
    </source>
</evidence>
<proteinExistence type="predicted"/>
<dbReference type="EMBL" id="HBJA01080281">
    <property type="protein sequence ID" value="CAE0816912.1"/>
    <property type="molecule type" value="Transcribed_RNA"/>
</dbReference>
<dbReference type="AlphaFoldDB" id="A0A7S4FW10"/>
<name>A0A7S4FW10_9EUGL</name>
<feature type="region of interest" description="Disordered" evidence="1">
    <location>
        <begin position="64"/>
        <end position="84"/>
    </location>
</feature>